<proteinExistence type="predicted"/>
<reference evidence="1" key="1">
    <citation type="journal article" date="2018" name="Front. Microbiol.">
        <title>Beyond the Limits: tRNA Array Units in Mycobacterium Genomes.</title>
        <authorList>
            <person name="Morgado S.M."/>
            <person name="Vicente A.C."/>
        </authorList>
    </citation>
    <scope>NUCLEOTIDE SEQUENCE</scope>
    <source>
        <strain evidence="1">CBMA 213</strain>
        <plasmid evidence="1">pCBMA213_1</plasmid>
    </source>
</reference>
<dbReference type="EMBL" id="MF600313">
    <property type="protein sequence ID" value="AVN58588.1"/>
    <property type="molecule type" value="Genomic_DNA"/>
</dbReference>
<keyword evidence="1" id="KW-0614">Plasmid</keyword>
<geneLocation type="plasmid" evidence="1">
    <name>pCBMA213_1</name>
</geneLocation>
<sequence>MSYPLERIGTMSDLQGTATVGLSELANTDLEGFLDLLSDRAFSEASYRAVGLDYRIIGHTADTVTLQVSAAADPLADQ</sequence>
<accession>A0A343VRR4</accession>
<name>A0A343VRR4_9MYCO</name>
<dbReference type="AlphaFoldDB" id="A0A343VRR4"/>
<organism evidence="1">
    <name type="scientific">Mycolicibacterium sp. CBMA 213</name>
    <dbReference type="NCBI Taxonomy" id="1968788"/>
    <lineage>
        <taxon>Bacteria</taxon>
        <taxon>Bacillati</taxon>
        <taxon>Actinomycetota</taxon>
        <taxon>Actinomycetes</taxon>
        <taxon>Mycobacteriales</taxon>
        <taxon>Mycobacteriaceae</taxon>
        <taxon>Mycolicibacterium</taxon>
    </lineage>
</organism>
<evidence type="ECO:0000313" key="1">
    <source>
        <dbReference type="EMBL" id="AVN58588.1"/>
    </source>
</evidence>
<gene>
    <name evidence="1" type="ORF">B5P44_p00293</name>
</gene>
<protein>
    <submittedName>
        <fullName evidence="1">Uncharacterized protein</fullName>
    </submittedName>
</protein>